<organism evidence="1 2">
    <name type="scientific">Zarea fungicola</name>
    <dbReference type="NCBI Taxonomy" id="93591"/>
    <lineage>
        <taxon>Eukaryota</taxon>
        <taxon>Fungi</taxon>
        <taxon>Dikarya</taxon>
        <taxon>Ascomycota</taxon>
        <taxon>Pezizomycotina</taxon>
        <taxon>Sordariomycetes</taxon>
        <taxon>Hypocreomycetidae</taxon>
        <taxon>Hypocreales</taxon>
        <taxon>Cordycipitaceae</taxon>
        <taxon>Zarea</taxon>
    </lineage>
</organism>
<keyword evidence="2" id="KW-1185">Reference proteome</keyword>
<accession>A0ACC1NUR7</accession>
<dbReference type="EMBL" id="JANJQO010000065">
    <property type="protein sequence ID" value="KAJ2982652.1"/>
    <property type="molecule type" value="Genomic_DNA"/>
</dbReference>
<evidence type="ECO:0000313" key="2">
    <source>
        <dbReference type="Proteomes" id="UP001143910"/>
    </source>
</evidence>
<comment type="caution">
    <text evidence="1">The sequence shown here is derived from an EMBL/GenBank/DDBJ whole genome shotgun (WGS) entry which is preliminary data.</text>
</comment>
<reference evidence="1" key="1">
    <citation type="submission" date="2022-08" db="EMBL/GenBank/DDBJ databases">
        <title>Genome Sequence of Lecanicillium fungicola.</title>
        <authorList>
            <person name="Buettner E."/>
        </authorList>
    </citation>
    <scope>NUCLEOTIDE SEQUENCE</scope>
    <source>
        <strain evidence="1">Babe33</strain>
    </source>
</reference>
<proteinExistence type="predicted"/>
<evidence type="ECO:0000313" key="1">
    <source>
        <dbReference type="EMBL" id="KAJ2982652.1"/>
    </source>
</evidence>
<gene>
    <name evidence="1" type="ORF">NQ176_g1252</name>
</gene>
<protein>
    <submittedName>
        <fullName evidence="1">Uncharacterized protein</fullName>
    </submittedName>
</protein>
<sequence length="223" mass="25837">MSNFIGPDHEPQVLQFARYNASDEDEDDYDYLHCIRVSSEMPTFLLQDTAALSEDVGPLGGGKSIRELEKLGISHRYIELKHQTLPVPATLFCPEQDVLWFSHEIDNEDVNAMAPYYGVQLGRIRNVIFEETEWDATKCLKLLEHFPGVQTIYVWLDSYRFQPGAAVATEEEYIERAKQHKMIDQVILRERELLVEYIDENRDVYGGFRVTKDESMDALVKQE</sequence>
<dbReference type="Proteomes" id="UP001143910">
    <property type="component" value="Unassembled WGS sequence"/>
</dbReference>
<name>A0ACC1NUR7_9HYPO</name>